<evidence type="ECO:0000313" key="7">
    <source>
        <dbReference type="Proteomes" id="UP000785171"/>
    </source>
</evidence>
<evidence type="ECO:0000256" key="4">
    <source>
        <dbReference type="ARBA" id="ARBA00022857"/>
    </source>
</evidence>
<dbReference type="SUPFAM" id="SSF51905">
    <property type="entry name" value="FAD/NAD(P)-binding domain"/>
    <property type="match status" value="2"/>
</dbReference>
<dbReference type="Proteomes" id="UP000785171">
    <property type="component" value="Unassembled WGS sequence"/>
</dbReference>
<evidence type="ECO:0008006" key="8">
    <source>
        <dbReference type="Google" id="ProtNLM"/>
    </source>
</evidence>
<dbReference type="InterPro" id="IPR050346">
    <property type="entry name" value="FMO-like"/>
</dbReference>
<evidence type="ECO:0000256" key="1">
    <source>
        <dbReference type="ARBA" id="ARBA00009183"/>
    </source>
</evidence>
<dbReference type="GO" id="GO:0050660">
    <property type="term" value="F:flavin adenine dinucleotide binding"/>
    <property type="evidence" value="ECO:0007669"/>
    <property type="project" value="InterPro"/>
</dbReference>
<protein>
    <recommendedName>
        <fullName evidence="8">Flavin-containing monooxygenase</fullName>
    </recommendedName>
</protein>
<name>A0A8T0MAN5_9STRA</name>
<dbReference type="AlphaFoldDB" id="A0A8T0MAN5"/>
<comment type="similarity">
    <text evidence="1">Belongs to the FMO family.</text>
</comment>
<reference evidence="6" key="2">
    <citation type="submission" date="2020-06" db="EMBL/GenBank/DDBJ databases">
        <authorList>
            <person name="Studholme D.J."/>
        </authorList>
    </citation>
    <scope>NUCLEOTIDE SEQUENCE</scope>
    <source>
        <strain evidence="6">NZFS 2646</strain>
    </source>
</reference>
<evidence type="ECO:0000256" key="2">
    <source>
        <dbReference type="ARBA" id="ARBA00022630"/>
    </source>
</evidence>
<keyword evidence="5" id="KW-0560">Oxidoreductase</keyword>
<keyword evidence="4" id="KW-0521">NADP</keyword>
<dbReference type="PRINTS" id="PR00370">
    <property type="entry name" value="FMOXYGENASE"/>
</dbReference>
<dbReference type="InterPro" id="IPR000960">
    <property type="entry name" value="Flavin_mOase"/>
</dbReference>
<proteinExistence type="inferred from homology"/>
<sequence length="492" mass="54080">MPSLRVGVIGGGAAGIVAAKCLLDEGHTVIVFEKSPSVGGVWNYNEGLNADSCTYKSLRTNLPTVVMQLKGPPFPPEVPCYPSHVDVLNYLKNYAAHFHVDEIIRLNSSVTRVYKEDGEKSVWKVCVSSPEQGGYEEEVDRLVVCNGHFSKPFYTTVKGVENFRGITVHSKTYRAPGLYVDKNVLIIGRGPSGDEISKELAKNGAKSVIVSSEKYGAQSSNGNADQQTQASVDHIEADGTVVLSDGTRLTPDSVDATPQPIPLDADDTRIMKPSINYIDEGGKVYFINGSYIEAPDVIIFCTGYVYSFGGMLPTGLFFPEAICRRGLDEDLTAEVIAATAAGHVVAPTYKQVFAIEDPTLAFIGLPFDTTTFQCFELQSIWISRVFSSFVKLPSQSDMFADFCDEIHQTKSPLRKNVHSLGLKHFRYFTEVSELSKSPVDAVSFVLFGDAAYLLVNFDDFRSATYRQDPDSGKWTRRFKPKGSLTELVRAFD</sequence>
<dbReference type="InterPro" id="IPR020946">
    <property type="entry name" value="Flavin_mOase-like"/>
</dbReference>
<dbReference type="InterPro" id="IPR036188">
    <property type="entry name" value="FAD/NAD-bd_sf"/>
</dbReference>
<accession>A0A8T0MAN5</accession>
<dbReference type="GO" id="GO:0050661">
    <property type="term" value="F:NADP binding"/>
    <property type="evidence" value="ECO:0007669"/>
    <property type="project" value="InterPro"/>
</dbReference>
<evidence type="ECO:0000256" key="3">
    <source>
        <dbReference type="ARBA" id="ARBA00022827"/>
    </source>
</evidence>
<comment type="caution">
    <text evidence="6">The sequence shown here is derived from an EMBL/GenBank/DDBJ whole genome shotgun (WGS) entry which is preliminary data.</text>
</comment>
<dbReference type="Gene3D" id="3.50.50.60">
    <property type="entry name" value="FAD/NAD(P)-binding domain"/>
    <property type="match status" value="2"/>
</dbReference>
<reference evidence="6" key="1">
    <citation type="journal article" date="2015" name="Genom Data">
        <title>Genome sequences of six Phytophthora species associated with forests in New Zealand.</title>
        <authorList>
            <person name="Studholme D.J."/>
            <person name="McDougal R.L."/>
            <person name="Sambles C."/>
            <person name="Hansen E."/>
            <person name="Hardy G."/>
            <person name="Grant M."/>
            <person name="Ganley R.J."/>
            <person name="Williams N.M."/>
        </authorList>
    </citation>
    <scope>NUCLEOTIDE SEQUENCE</scope>
    <source>
        <strain evidence="6">NZFS 2646</strain>
    </source>
</reference>
<evidence type="ECO:0000313" key="6">
    <source>
        <dbReference type="EMBL" id="KAG2533032.1"/>
    </source>
</evidence>
<evidence type="ECO:0000256" key="5">
    <source>
        <dbReference type="ARBA" id="ARBA00023002"/>
    </source>
</evidence>
<dbReference type="GO" id="GO:0004499">
    <property type="term" value="F:N,N-dimethylaniline monooxygenase activity"/>
    <property type="evidence" value="ECO:0007669"/>
    <property type="project" value="InterPro"/>
</dbReference>
<dbReference type="EMBL" id="JPWV03000001">
    <property type="protein sequence ID" value="KAG2533032.1"/>
    <property type="molecule type" value="Genomic_DNA"/>
</dbReference>
<dbReference type="PIRSF" id="PIRSF000332">
    <property type="entry name" value="FMO"/>
    <property type="match status" value="1"/>
</dbReference>
<gene>
    <name evidence="6" type="ORF">JM16_000182</name>
</gene>
<organism evidence="6 7">
    <name type="scientific">Phytophthora kernoviae</name>
    <dbReference type="NCBI Taxonomy" id="325452"/>
    <lineage>
        <taxon>Eukaryota</taxon>
        <taxon>Sar</taxon>
        <taxon>Stramenopiles</taxon>
        <taxon>Oomycota</taxon>
        <taxon>Peronosporomycetes</taxon>
        <taxon>Peronosporales</taxon>
        <taxon>Peronosporaceae</taxon>
        <taxon>Phytophthora</taxon>
    </lineage>
</organism>
<dbReference type="PANTHER" id="PTHR23023">
    <property type="entry name" value="DIMETHYLANILINE MONOOXYGENASE"/>
    <property type="match status" value="1"/>
</dbReference>
<keyword evidence="2" id="KW-0285">Flavoprotein</keyword>
<keyword evidence="3" id="KW-0274">FAD</keyword>
<dbReference type="Pfam" id="PF00743">
    <property type="entry name" value="FMO-like"/>
    <property type="match status" value="2"/>
</dbReference>